<accession>A0ABD0LVD7</accession>
<comment type="caution">
    <text evidence="1">The sequence shown here is derived from an EMBL/GenBank/DDBJ whole genome shotgun (WGS) entry which is preliminary data.</text>
</comment>
<evidence type="ECO:0000313" key="1">
    <source>
        <dbReference type="EMBL" id="KAK7503136.1"/>
    </source>
</evidence>
<organism evidence="1 2">
    <name type="scientific">Batillaria attramentaria</name>
    <dbReference type="NCBI Taxonomy" id="370345"/>
    <lineage>
        <taxon>Eukaryota</taxon>
        <taxon>Metazoa</taxon>
        <taxon>Spiralia</taxon>
        <taxon>Lophotrochozoa</taxon>
        <taxon>Mollusca</taxon>
        <taxon>Gastropoda</taxon>
        <taxon>Caenogastropoda</taxon>
        <taxon>Sorbeoconcha</taxon>
        <taxon>Cerithioidea</taxon>
        <taxon>Batillariidae</taxon>
        <taxon>Batillaria</taxon>
    </lineage>
</organism>
<keyword evidence="2" id="KW-1185">Reference proteome</keyword>
<feature type="non-terminal residue" evidence="1">
    <location>
        <position position="1"/>
    </location>
</feature>
<dbReference type="Proteomes" id="UP001519460">
    <property type="component" value="Unassembled WGS sequence"/>
</dbReference>
<dbReference type="AlphaFoldDB" id="A0ABD0LVD7"/>
<feature type="non-terminal residue" evidence="1">
    <location>
        <position position="99"/>
    </location>
</feature>
<evidence type="ECO:0000313" key="2">
    <source>
        <dbReference type="Proteomes" id="UP001519460"/>
    </source>
</evidence>
<name>A0ABD0LVD7_9CAEN</name>
<protein>
    <submittedName>
        <fullName evidence="1">Uncharacterized protein</fullName>
    </submittedName>
</protein>
<reference evidence="1 2" key="1">
    <citation type="journal article" date="2023" name="Sci. Data">
        <title>Genome assembly of the Korean intertidal mud-creeper Batillaria attramentaria.</title>
        <authorList>
            <person name="Patra A.K."/>
            <person name="Ho P.T."/>
            <person name="Jun S."/>
            <person name="Lee S.J."/>
            <person name="Kim Y."/>
            <person name="Won Y.J."/>
        </authorList>
    </citation>
    <scope>NUCLEOTIDE SEQUENCE [LARGE SCALE GENOMIC DNA]</scope>
    <source>
        <strain evidence="1">Wonlab-2016</strain>
    </source>
</reference>
<gene>
    <name evidence="1" type="ORF">BaRGS_00005762</name>
</gene>
<proteinExistence type="predicted"/>
<dbReference type="EMBL" id="JACVVK020000022">
    <property type="protein sequence ID" value="KAK7503136.1"/>
    <property type="molecule type" value="Genomic_DNA"/>
</dbReference>
<sequence>EKRFRGENRWEERHRDTNYKTTAAMRTAGSSEGQDVWEIAVREGKSGHKDVLLCGGRLLASDVVPSTPPTLAAPPFIILPLLVCVYHHHDLHHREAKTH</sequence>